<dbReference type="SUPFAM" id="SSF46785">
    <property type="entry name" value="Winged helix' DNA-binding domain"/>
    <property type="match status" value="1"/>
</dbReference>
<evidence type="ECO:0000256" key="1">
    <source>
        <dbReference type="ARBA" id="ARBA00023015"/>
    </source>
</evidence>
<accession>A0A506UII7</accession>
<keyword evidence="1" id="KW-0805">Transcription regulation</keyword>
<dbReference type="RefSeq" id="WP_141147089.1">
    <property type="nucleotide sequence ID" value="NZ_VHLG01000001.1"/>
</dbReference>
<reference evidence="5 6" key="1">
    <citation type="submission" date="2019-06" db="EMBL/GenBank/DDBJ databases">
        <authorList>
            <person name="Li M."/>
        </authorList>
    </citation>
    <scope>NUCLEOTIDE SEQUENCE [LARGE SCALE GENOMIC DNA]</scope>
    <source>
        <strain evidence="5 6">BGMRC2036</strain>
    </source>
</reference>
<sequence>MTDSTPTIRQRLTASINSGALENCPMRDVLAPVSSKWSSLLIVALSEGPMRFSQLRRFVPDISQRMLTKTLKDLERDGYLSRSVYPTKPPRVDYALTALGWSYLEPLSALMDWAGHHHEAVRAAREAFDNSPENEIA</sequence>
<proteinExistence type="predicted"/>
<protein>
    <submittedName>
        <fullName evidence="5">Helix-turn-helix transcriptional regulator</fullName>
    </submittedName>
</protein>
<keyword evidence="2" id="KW-0238">DNA-binding</keyword>
<dbReference type="PANTHER" id="PTHR33204">
    <property type="entry name" value="TRANSCRIPTIONAL REGULATOR, MARR FAMILY"/>
    <property type="match status" value="1"/>
</dbReference>
<comment type="caution">
    <text evidence="5">The sequence shown here is derived from an EMBL/GenBank/DDBJ whole genome shotgun (WGS) entry which is preliminary data.</text>
</comment>
<gene>
    <name evidence="5" type="ORF">FJU08_00890</name>
</gene>
<feature type="domain" description="HTH hxlR-type" evidence="4">
    <location>
        <begin position="24"/>
        <end position="122"/>
    </location>
</feature>
<keyword evidence="6" id="KW-1185">Reference proteome</keyword>
<evidence type="ECO:0000259" key="4">
    <source>
        <dbReference type="PROSITE" id="PS51118"/>
    </source>
</evidence>
<dbReference type="InterPro" id="IPR002577">
    <property type="entry name" value="HTH_HxlR"/>
</dbReference>
<dbReference type="PANTHER" id="PTHR33204:SF39">
    <property type="entry name" value="TRANSCRIPTIONAL REGULATORY PROTEIN"/>
    <property type="match status" value="1"/>
</dbReference>
<dbReference type="PROSITE" id="PS51118">
    <property type="entry name" value="HTH_HXLR"/>
    <property type="match status" value="1"/>
</dbReference>
<dbReference type="Gene3D" id="1.10.10.10">
    <property type="entry name" value="Winged helix-like DNA-binding domain superfamily/Winged helix DNA-binding domain"/>
    <property type="match status" value="1"/>
</dbReference>
<evidence type="ECO:0000256" key="3">
    <source>
        <dbReference type="ARBA" id="ARBA00023163"/>
    </source>
</evidence>
<evidence type="ECO:0000313" key="5">
    <source>
        <dbReference type="EMBL" id="TPW33154.1"/>
    </source>
</evidence>
<dbReference type="Pfam" id="PF01638">
    <property type="entry name" value="HxlR"/>
    <property type="match status" value="1"/>
</dbReference>
<dbReference type="AlphaFoldDB" id="A0A506UII7"/>
<keyword evidence="3" id="KW-0804">Transcription</keyword>
<dbReference type="Proteomes" id="UP000318801">
    <property type="component" value="Unassembled WGS sequence"/>
</dbReference>
<name>A0A506UII7_9HYPH</name>
<dbReference type="InterPro" id="IPR036390">
    <property type="entry name" value="WH_DNA-bd_sf"/>
</dbReference>
<dbReference type="OrthoDB" id="9800350at2"/>
<evidence type="ECO:0000313" key="6">
    <source>
        <dbReference type="Proteomes" id="UP000318801"/>
    </source>
</evidence>
<evidence type="ECO:0000256" key="2">
    <source>
        <dbReference type="ARBA" id="ARBA00023125"/>
    </source>
</evidence>
<dbReference type="EMBL" id="VHLG01000001">
    <property type="protein sequence ID" value="TPW33154.1"/>
    <property type="molecule type" value="Genomic_DNA"/>
</dbReference>
<dbReference type="GO" id="GO:0003677">
    <property type="term" value="F:DNA binding"/>
    <property type="evidence" value="ECO:0007669"/>
    <property type="project" value="UniProtKB-KW"/>
</dbReference>
<organism evidence="5 6">
    <name type="scientific">Martelella alba</name>
    <dbReference type="NCBI Taxonomy" id="2590451"/>
    <lineage>
        <taxon>Bacteria</taxon>
        <taxon>Pseudomonadati</taxon>
        <taxon>Pseudomonadota</taxon>
        <taxon>Alphaproteobacteria</taxon>
        <taxon>Hyphomicrobiales</taxon>
        <taxon>Aurantimonadaceae</taxon>
        <taxon>Martelella</taxon>
    </lineage>
</organism>
<dbReference type="InterPro" id="IPR036388">
    <property type="entry name" value="WH-like_DNA-bd_sf"/>
</dbReference>